<comment type="similarity">
    <text evidence="1 3">Belongs to the short-chain dehydrogenases/reductases (SDR) family.</text>
</comment>
<dbReference type="PRINTS" id="PR00081">
    <property type="entry name" value="GDHRDH"/>
</dbReference>
<dbReference type="PROSITE" id="PS00061">
    <property type="entry name" value="ADH_SHORT"/>
    <property type="match status" value="1"/>
</dbReference>
<dbReference type="Pfam" id="PF00106">
    <property type="entry name" value="adh_short"/>
    <property type="match status" value="1"/>
</dbReference>
<accession>A0A4R0N457</accession>
<dbReference type="InterPro" id="IPR020904">
    <property type="entry name" value="Sc_DH/Rdtase_CS"/>
</dbReference>
<evidence type="ECO:0000313" key="5">
    <source>
        <dbReference type="Proteomes" id="UP000291117"/>
    </source>
</evidence>
<reference evidence="4 5" key="1">
    <citation type="submission" date="2019-02" db="EMBL/GenBank/DDBJ databases">
        <title>Pedobacter sp. RP-3-8 sp. nov., isolated from Arctic soil.</title>
        <authorList>
            <person name="Dahal R.H."/>
        </authorList>
    </citation>
    <scope>NUCLEOTIDE SEQUENCE [LARGE SCALE GENOMIC DNA]</scope>
    <source>
        <strain evidence="4 5">RP-3-8</strain>
    </source>
</reference>
<organism evidence="4 5">
    <name type="scientific">Pedobacter hiemivivus</name>
    <dbReference type="NCBI Taxonomy" id="2530454"/>
    <lineage>
        <taxon>Bacteria</taxon>
        <taxon>Pseudomonadati</taxon>
        <taxon>Bacteroidota</taxon>
        <taxon>Sphingobacteriia</taxon>
        <taxon>Sphingobacteriales</taxon>
        <taxon>Sphingobacteriaceae</taxon>
        <taxon>Pedobacter</taxon>
    </lineage>
</organism>
<protein>
    <submittedName>
        <fullName evidence="4">SDR family NAD(P)-dependent oxidoreductase</fullName>
    </submittedName>
</protein>
<dbReference type="Proteomes" id="UP000291117">
    <property type="component" value="Unassembled WGS sequence"/>
</dbReference>
<evidence type="ECO:0000256" key="2">
    <source>
        <dbReference type="ARBA" id="ARBA00023002"/>
    </source>
</evidence>
<comment type="caution">
    <text evidence="4">The sequence shown here is derived from an EMBL/GenBank/DDBJ whole genome shotgun (WGS) entry which is preliminary data.</text>
</comment>
<evidence type="ECO:0000313" key="4">
    <source>
        <dbReference type="EMBL" id="TCC94698.1"/>
    </source>
</evidence>
<gene>
    <name evidence="4" type="ORF">EZ444_17020</name>
</gene>
<dbReference type="GO" id="GO:0016491">
    <property type="term" value="F:oxidoreductase activity"/>
    <property type="evidence" value="ECO:0007669"/>
    <property type="project" value="UniProtKB-KW"/>
</dbReference>
<dbReference type="InterPro" id="IPR002347">
    <property type="entry name" value="SDR_fam"/>
</dbReference>
<dbReference type="OrthoDB" id="9810734at2"/>
<name>A0A4R0N457_9SPHI</name>
<proteinExistence type="inferred from homology"/>
<keyword evidence="5" id="KW-1185">Reference proteome</keyword>
<dbReference type="InterPro" id="IPR036291">
    <property type="entry name" value="NAD(P)-bd_dom_sf"/>
</dbReference>
<dbReference type="PANTHER" id="PTHR44196:SF1">
    <property type="entry name" value="DEHYDROGENASE_REDUCTASE SDR FAMILY MEMBER 7B"/>
    <property type="match status" value="1"/>
</dbReference>
<keyword evidence="2" id="KW-0560">Oxidoreductase</keyword>
<dbReference type="SUPFAM" id="SSF51735">
    <property type="entry name" value="NAD(P)-binding Rossmann-fold domains"/>
    <property type="match status" value="1"/>
</dbReference>
<evidence type="ECO:0000256" key="3">
    <source>
        <dbReference type="RuleBase" id="RU000363"/>
    </source>
</evidence>
<evidence type="ECO:0000256" key="1">
    <source>
        <dbReference type="ARBA" id="ARBA00006484"/>
    </source>
</evidence>
<dbReference type="GO" id="GO:0016020">
    <property type="term" value="C:membrane"/>
    <property type="evidence" value="ECO:0007669"/>
    <property type="project" value="TreeGrafter"/>
</dbReference>
<dbReference type="RefSeq" id="WP_131610350.1">
    <property type="nucleotide sequence ID" value="NZ_SJSM01000011.1"/>
</dbReference>
<dbReference type="AlphaFoldDB" id="A0A4R0N457"/>
<dbReference type="PANTHER" id="PTHR44196">
    <property type="entry name" value="DEHYDROGENASE/REDUCTASE SDR FAMILY MEMBER 7B"/>
    <property type="match status" value="1"/>
</dbReference>
<dbReference type="Gene3D" id="3.40.50.720">
    <property type="entry name" value="NAD(P)-binding Rossmann-like Domain"/>
    <property type="match status" value="1"/>
</dbReference>
<dbReference type="PRINTS" id="PR00080">
    <property type="entry name" value="SDRFAMILY"/>
</dbReference>
<sequence length="259" mass="28539">MNLDNNTILITGGTSGFGLELTKRFIALGNQVIITGRNQAKLDEVKKQIPQVHTIKNDVGNAASIIELYEKVTTQFPKLNFLINNAGEMRKMSLHDTSIGLDDINREIAINLSGPIRMVQQFLPHLKKQLNPAILNVSSGIAYVPSPYSPIYSASKAGLHFYTVSLRVQLQKTKIKVFELVAPAASTPLNDQFVNVDGFNPKLLATPEKIIDATIKGLKKDSYEIAPGFGRILRIMSRLAPKLILKEMSKVGANIYSQP</sequence>
<dbReference type="EMBL" id="SJSM01000011">
    <property type="protein sequence ID" value="TCC94698.1"/>
    <property type="molecule type" value="Genomic_DNA"/>
</dbReference>